<evidence type="ECO:0008006" key="4">
    <source>
        <dbReference type="Google" id="ProtNLM"/>
    </source>
</evidence>
<reference evidence="3" key="1">
    <citation type="journal article" date="2019" name="Int. J. Syst. Evol. Microbiol.">
        <title>The Global Catalogue of Microorganisms (GCM) 10K type strain sequencing project: providing services to taxonomists for standard genome sequencing and annotation.</title>
        <authorList>
            <consortium name="The Broad Institute Genomics Platform"/>
            <consortium name="The Broad Institute Genome Sequencing Center for Infectious Disease"/>
            <person name="Wu L."/>
            <person name="Ma J."/>
        </authorList>
    </citation>
    <scope>NUCLEOTIDE SEQUENCE [LARGE SCALE GENOMIC DNA]</scope>
    <source>
        <strain evidence="3">JCM 17498</strain>
    </source>
</reference>
<sequence>MTTPRNPRANTRGKPFELGNPGKPRGARSRATIAAEALLNGEAEGLTRKAVEMALEGDTVALRLCLERLVPPRKDSPITIDLPPITSAADVVGASAAVLTAVAAGEISPDEAGRVMALLTAHKNIVETGDLERRIAALEEQN</sequence>
<protein>
    <recommendedName>
        <fullName evidence="4">DUF5681 domain-containing protein</fullName>
    </recommendedName>
</protein>
<organism evidence="2 3">
    <name type="scientific">Sphingomonas cynarae</name>
    <dbReference type="NCBI Taxonomy" id="930197"/>
    <lineage>
        <taxon>Bacteria</taxon>
        <taxon>Pseudomonadati</taxon>
        <taxon>Pseudomonadota</taxon>
        <taxon>Alphaproteobacteria</taxon>
        <taxon>Sphingomonadales</taxon>
        <taxon>Sphingomonadaceae</taxon>
        <taxon>Sphingomonas</taxon>
    </lineage>
</organism>
<comment type="caution">
    <text evidence="2">The sequence shown here is derived from an EMBL/GenBank/DDBJ whole genome shotgun (WGS) entry which is preliminary data.</text>
</comment>
<dbReference type="Proteomes" id="UP001500523">
    <property type="component" value="Unassembled WGS sequence"/>
</dbReference>
<dbReference type="RefSeq" id="WP_344693626.1">
    <property type="nucleotide sequence ID" value="NZ_BAABBF010000005.1"/>
</dbReference>
<gene>
    <name evidence="2" type="ORF">GCM10022268_23930</name>
</gene>
<accession>A0ABP7E6Y0</accession>
<evidence type="ECO:0000256" key="1">
    <source>
        <dbReference type="SAM" id="MobiDB-lite"/>
    </source>
</evidence>
<dbReference type="EMBL" id="BAABBF010000005">
    <property type="protein sequence ID" value="GAA3714387.1"/>
    <property type="molecule type" value="Genomic_DNA"/>
</dbReference>
<name>A0ABP7E6Y0_9SPHN</name>
<proteinExistence type="predicted"/>
<evidence type="ECO:0000313" key="3">
    <source>
        <dbReference type="Proteomes" id="UP001500523"/>
    </source>
</evidence>
<keyword evidence="3" id="KW-1185">Reference proteome</keyword>
<evidence type="ECO:0000313" key="2">
    <source>
        <dbReference type="EMBL" id="GAA3714387.1"/>
    </source>
</evidence>
<feature type="region of interest" description="Disordered" evidence="1">
    <location>
        <begin position="1"/>
        <end position="28"/>
    </location>
</feature>